<proteinExistence type="predicted"/>
<feature type="domain" description="Thioredoxin" evidence="7">
    <location>
        <begin position="53"/>
        <end position="197"/>
    </location>
</feature>
<keyword evidence="5" id="KW-0676">Redox-active center</keyword>
<sequence>MTRRMRTCRMNTLRALGLAATALVLAGCASDDGVAGSVGDAGYVSGDGFVTEIAAGDRGEAMEFGGETVDGDAWTTSENAGVTVVNFWYAACPPCRVEAPVLVDLHEEYGGDVSFVGVNVRDGAAQAESFDETFGIEYPSILDAQDAAVQRAFSGQIAPNAVPTTIILDAEGRIAARISGAVSDTSIISTLLDEELARQ</sequence>
<dbReference type="InterPro" id="IPR013766">
    <property type="entry name" value="Thioredoxin_domain"/>
</dbReference>
<dbReference type="GO" id="GO:0030313">
    <property type="term" value="C:cell envelope"/>
    <property type="evidence" value="ECO:0007669"/>
    <property type="project" value="UniProtKB-SubCell"/>
</dbReference>
<reference evidence="8 9" key="1">
    <citation type="submission" date="2017-02" db="EMBL/GenBank/DDBJ databases">
        <authorList>
            <person name="Peterson S.W."/>
        </authorList>
    </citation>
    <scope>NUCLEOTIDE SEQUENCE [LARGE SCALE GENOMIC DNA]</scope>
    <source>
        <strain evidence="8 9">LMG 22410</strain>
    </source>
</reference>
<dbReference type="Gene3D" id="3.40.30.10">
    <property type="entry name" value="Glutaredoxin"/>
    <property type="match status" value="1"/>
</dbReference>
<comment type="subcellular location">
    <subcellularLocation>
        <location evidence="1">Cell envelope</location>
    </subcellularLocation>
</comment>
<dbReference type="Pfam" id="PF08534">
    <property type="entry name" value="Redoxin"/>
    <property type="match status" value="1"/>
</dbReference>
<dbReference type="InterPro" id="IPR050553">
    <property type="entry name" value="Thioredoxin_ResA/DsbE_sf"/>
</dbReference>
<dbReference type="PROSITE" id="PS51257">
    <property type="entry name" value="PROKAR_LIPOPROTEIN"/>
    <property type="match status" value="1"/>
</dbReference>
<evidence type="ECO:0000313" key="8">
    <source>
        <dbReference type="EMBL" id="SJM64852.1"/>
    </source>
</evidence>
<dbReference type="GO" id="GO:0017004">
    <property type="term" value="P:cytochrome complex assembly"/>
    <property type="evidence" value="ECO:0007669"/>
    <property type="project" value="UniProtKB-KW"/>
</dbReference>
<evidence type="ECO:0000256" key="5">
    <source>
        <dbReference type="ARBA" id="ARBA00023284"/>
    </source>
</evidence>
<feature type="signal peptide" evidence="6">
    <location>
        <begin position="1"/>
        <end position="26"/>
    </location>
</feature>
<dbReference type="Proteomes" id="UP000195787">
    <property type="component" value="Unassembled WGS sequence"/>
</dbReference>
<dbReference type="SUPFAM" id="SSF52833">
    <property type="entry name" value="Thioredoxin-like"/>
    <property type="match status" value="1"/>
</dbReference>
<keyword evidence="3" id="KW-0812">Transmembrane</keyword>
<dbReference type="CDD" id="cd02966">
    <property type="entry name" value="TlpA_like_family"/>
    <property type="match status" value="1"/>
</dbReference>
<name>A0A1R4GA12_9MICO</name>
<keyword evidence="6" id="KW-0732">Signal</keyword>
<evidence type="ECO:0000256" key="6">
    <source>
        <dbReference type="SAM" id="SignalP"/>
    </source>
</evidence>
<evidence type="ECO:0000313" key="9">
    <source>
        <dbReference type="Proteomes" id="UP000195787"/>
    </source>
</evidence>
<feature type="chain" id="PRO_5038785383" evidence="6">
    <location>
        <begin position="27"/>
        <end position="199"/>
    </location>
</feature>
<dbReference type="PROSITE" id="PS51352">
    <property type="entry name" value="THIOREDOXIN_2"/>
    <property type="match status" value="1"/>
</dbReference>
<dbReference type="AlphaFoldDB" id="A0A1R4GA12"/>
<evidence type="ECO:0000259" key="7">
    <source>
        <dbReference type="PROSITE" id="PS51352"/>
    </source>
</evidence>
<dbReference type="GO" id="GO:0016491">
    <property type="term" value="F:oxidoreductase activity"/>
    <property type="evidence" value="ECO:0007669"/>
    <property type="project" value="InterPro"/>
</dbReference>
<dbReference type="PANTHER" id="PTHR42852:SF6">
    <property type="entry name" value="THIOL:DISULFIDE INTERCHANGE PROTEIN DSBE"/>
    <property type="match status" value="1"/>
</dbReference>
<keyword evidence="9" id="KW-1185">Reference proteome</keyword>
<evidence type="ECO:0000256" key="1">
    <source>
        <dbReference type="ARBA" id="ARBA00004196"/>
    </source>
</evidence>
<dbReference type="EMBL" id="FUHU01000041">
    <property type="protein sequence ID" value="SJM64852.1"/>
    <property type="molecule type" value="Genomic_DNA"/>
</dbReference>
<dbReference type="InterPro" id="IPR036249">
    <property type="entry name" value="Thioredoxin-like_sf"/>
</dbReference>
<evidence type="ECO:0000256" key="3">
    <source>
        <dbReference type="ARBA" id="ARBA00022968"/>
    </source>
</evidence>
<accession>A0A1R4GA12</accession>
<keyword evidence="4" id="KW-1015">Disulfide bond</keyword>
<organism evidence="8 9">
    <name type="scientific">Agrococcus casei LMG 22410</name>
    <dbReference type="NCBI Taxonomy" id="1255656"/>
    <lineage>
        <taxon>Bacteria</taxon>
        <taxon>Bacillati</taxon>
        <taxon>Actinomycetota</taxon>
        <taxon>Actinomycetes</taxon>
        <taxon>Micrococcales</taxon>
        <taxon>Microbacteriaceae</taxon>
        <taxon>Agrococcus</taxon>
    </lineage>
</organism>
<gene>
    <name evidence="8" type="ORF">CZ674_10135</name>
</gene>
<keyword evidence="2" id="KW-0201">Cytochrome c-type biogenesis</keyword>
<protein>
    <submittedName>
        <fullName evidence="8">Thiol:disulfide oxidoreductase related to ResA</fullName>
    </submittedName>
</protein>
<keyword evidence="3" id="KW-0735">Signal-anchor</keyword>
<dbReference type="InterPro" id="IPR013740">
    <property type="entry name" value="Redoxin"/>
</dbReference>
<dbReference type="PANTHER" id="PTHR42852">
    <property type="entry name" value="THIOL:DISULFIDE INTERCHANGE PROTEIN DSBE"/>
    <property type="match status" value="1"/>
</dbReference>
<evidence type="ECO:0000256" key="2">
    <source>
        <dbReference type="ARBA" id="ARBA00022748"/>
    </source>
</evidence>
<evidence type="ECO:0000256" key="4">
    <source>
        <dbReference type="ARBA" id="ARBA00023157"/>
    </source>
</evidence>